<keyword evidence="1" id="KW-0472">Membrane</keyword>
<gene>
    <name evidence="2" type="ORF">AAFF_G00046160</name>
</gene>
<evidence type="ECO:0000256" key="1">
    <source>
        <dbReference type="SAM" id="Phobius"/>
    </source>
</evidence>
<dbReference type="Proteomes" id="UP001221898">
    <property type="component" value="Unassembled WGS sequence"/>
</dbReference>
<name>A0AAD7S1T9_9TELE</name>
<keyword evidence="1" id="KW-0812">Transmembrane</keyword>
<evidence type="ECO:0000313" key="3">
    <source>
        <dbReference type="Proteomes" id="UP001221898"/>
    </source>
</evidence>
<organism evidence="2 3">
    <name type="scientific">Aldrovandia affinis</name>
    <dbReference type="NCBI Taxonomy" id="143900"/>
    <lineage>
        <taxon>Eukaryota</taxon>
        <taxon>Metazoa</taxon>
        <taxon>Chordata</taxon>
        <taxon>Craniata</taxon>
        <taxon>Vertebrata</taxon>
        <taxon>Euteleostomi</taxon>
        <taxon>Actinopterygii</taxon>
        <taxon>Neopterygii</taxon>
        <taxon>Teleostei</taxon>
        <taxon>Notacanthiformes</taxon>
        <taxon>Halosauridae</taxon>
        <taxon>Aldrovandia</taxon>
    </lineage>
</organism>
<evidence type="ECO:0000313" key="2">
    <source>
        <dbReference type="EMBL" id="KAJ8394405.1"/>
    </source>
</evidence>
<dbReference type="EMBL" id="JAINUG010000126">
    <property type="protein sequence ID" value="KAJ8394405.1"/>
    <property type="molecule type" value="Genomic_DNA"/>
</dbReference>
<feature type="transmembrane region" description="Helical" evidence="1">
    <location>
        <begin position="135"/>
        <end position="153"/>
    </location>
</feature>
<dbReference type="AlphaFoldDB" id="A0AAD7S1T9"/>
<keyword evidence="3" id="KW-1185">Reference proteome</keyword>
<protein>
    <submittedName>
        <fullName evidence="2">Uncharacterized protein</fullName>
    </submittedName>
</protein>
<reference evidence="2" key="1">
    <citation type="journal article" date="2023" name="Science">
        <title>Genome structures resolve the early diversification of teleost fishes.</title>
        <authorList>
            <person name="Parey E."/>
            <person name="Louis A."/>
            <person name="Montfort J."/>
            <person name="Bouchez O."/>
            <person name="Roques C."/>
            <person name="Iampietro C."/>
            <person name="Lluch J."/>
            <person name="Castinel A."/>
            <person name="Donnadieu C."/>
            <person name="Desvignes T."/>
            <person name="Floi Bucao C."/>
            <person name="Jouanno E."/>
            <person name="Wen M."/>
            <person name="Mejri S."/>
            <person name="Dirks R."/>
            <person name="Jansen H."/>
            <person name="Henkel C."/>
            <person name="Chen W.J."/>
            <person name="Zahm M."/>
            <person name="Cabau C."/>
            <person name="Klopp C."/>
            <person name="Thompson A.W."/>
            <person name="Robinson-Rechavi M."/>
            <person name="Braasch I."/>
            <person name="Lecointre G."/>
            <person name="Bobe J."/>
            <person name="Postlethwait J.H."/>
            <person name="Berthelot C."/>
            <person name="Roest Crollius H."/>
            <person name="Guiguen Y."/>
        </authorList>
    </citation>
    <scope>NUCLEOTIDE SEQUENCE</scope>
    <source>
        <strain evidence="2">NC1722</strain>
    </source>
</reference>
<comment type="caution">
    <text evidence="2">The sequence shown here is derived from an EMBL/GenBank/DDBJ whole genome shotgun (WGS) entry which is preliminary data.</text>
</comment>
<keyword evidence="1" id="KW-1133">Transmembrane helix</keyword>
<feature type="transmembrane region" description="Helical" evidence="1">
    <location>
        <begin position="102"/>
        <end position="123"/>
    </location>
</feature>
<accession>A0AAD7S1T9</accession>
<proteinExistence type="predicted"/>
<sequence>MYIVFVGASSNHHCRIPENANITEAWREASIPTHTVNGELQYSKCSRYSLDEITKLSTLNSSPVEVNLTNIPQEGCVNGWAYDQSTFYSTIITEAFCPSWELFCVAYFCLGFSQISLTLSAFVLGTEVLSGTLRVLFSTLSSFLSYCTGYMLLPAIAFGLRHWRTLLLALSGLNILQLVPLWW</sequence>